<dbReference type="Proteomes" id="UP001143981">
    <property type="component" value="Unassembled WGS sequence"/>
</dbReference>
<feature type="region of interest" description="Disordered" evidence="1">
    <location>
        <begin position="268"/>
        <end position="482"/>
    </location>
</feature>
<evidence type="ECO:0000256" key="1">
    <source>
        <dbReference type="SAM" id="MobiDB-lite"/>
    </source>
</evidence>
<feature type="compositionally biased region" description="Low complexity" evidence="1">
    <location>
        <begin position="202"/>
        <end position="213"/>
    </location>
</feature>
<feature type="compositionally biased region" description="Low complexity" evidence="1">
    <location>
        <begin position="147"/>
        <end position="171"/>
    </location>
</feature>
<proteinExistence type="predicted"/>
<gene>
    <name evidence="2" type="ORF">LPJ61_004946</name>
</gene>
<protein>
    <submittedName>
        <fullName evidence="2">Uncharacterized protein</fullName>
    </submittedName>
</protein>
<feature type="region of interest" description="Disordered" evidence="1">
    <location>
        <begin position="121"/>
        <end position="215"/>
    </location>
</feature>
<dbReference type="OrthoDB" id="2333384at2759"/>
<evidence type="ECO:0000313" key="2">
    <source>
        <dbReference type="EMBL" id="KAJ1726815.1"/>
    </source>
</evidence>
<feature type="non-terminal residue" evidence="2">
    <location>
        <position position="1"/>
    </location>
</feature>
<keyword evidence="3" id="KW-1185">Reference proteome</keyword>
<sequence length="482" mass="51369">ALQALHASQYADSGAARNSRSRSSSDCGDPLSVVRQIQASQLIQVPLGLSQFSSEYVSREYRLIVVAEVARLEDPEADKNSVHTNDATRPSVYLPLSAGADGATNYTQSVQNLGLSPVLSAGRRSAGQGPAGKGGSNSLDAVRRKTSLSSRSSPAGSISSAGSLASASVSADRPQGAWRVARGSDQQTRAGRRRQSDSGIEQQARMQQQQQQQNRWTVSEQSSAIAEWTVDVVDCFDVQFDELVSPEYLEKGGLRSVESAEEAEIHAGKYTFEPQLSPTPSPRGSPGMGKGRAGSVVGGQTPSDTGSASPLPSADSDETARRQQTGHHRRSSSGLVGFLMRGFRAGAPSSPPPPPPPPLPQSSQPPPQRQPALIRKEASAPAAARGGARHMRSVSGGGMWREASAPRWVRHGSQEGGTQVPTAPARPATQQERRRQQQQQQALQQGSRGSHGGDSSGNDQDLVMYPLQPAQQQDRRQQDKRW</sequence>
<comment type="caution">
    <text evidence="2">The sequence shown here is derived from an EMBL/GenBank/DDBJ whole genome shotgun (WGS) entry which is preliminary data.</text>
</comment>
<feature type="compositionally biased region" description="Basic and acidic residues" evidence="1">
    <location>
        <begin position="473"/>
        <end position="482"/>
    </location>
</feature>
<organism evidence="2 3">
    <name type="scientific">Coemansia biformis</name>
    <dbReference type="NCBI Taxonomy" id="1286918"/>
    <lineage>
        <taxon>Eukaryota</taxon>
        <taxon>Fungi</taxon>
        <taxon>Fungi incertae sedis</taxon>
        <taxon>Zoopagomycota</taxon>
        <taxon>Kickxellomycotina</taxon>
        <taxon>Kickxellomycetes</taxon>
        <taxon>Kickxellales</taxon>
        <taxon>Kickxellaceae</taxon>
        <taxon>Coemansia</taxon>
    </lineage>
</organism>
<feature type="region of interest" description="Disordered" evidence="1">
    <location>
        <begin position="1"/>
        <end position="29"/>
    </location>
</feature>
<name>A0A9W7YA20_9FUNG</name>
<feature type="compositionally biased region" description="Low complexity" evidence="1">
    <location>
        <begin position="11"/>
        <end position="29"/>
    </location>
</feature>
<accession>A0A9W7YA20</accession>
<dbReference type="AlphaFoldDB" id="A0A9W7YA20"/>
<feature type="compositionally biased region" description="Pro residues" evidence="1">
    <location>
        <begin position="349"/>
        <end position="369"/>
    </location>
</feature>
<dbReference type="EMBL" id="JANBOI010001357">
    <property type="protein sequence ID" value="KAJ1726815.1"/>
    <property type="molecule type" value="Genomic_DNA"/>
</dbReference>
<reference evidence="2" key="1">
    <citation type="submission" date="2022-07" db="EMBL/GenBank/DDBJ databases">
        <title>Phylogenomic reconstructions and comparative analyses of Kickxellomycotina fungi.</title>
        <authorList>
            <person name="Reynolds N.K."/>
            <person name="Stajich J.E."/>
            <person name="Barry K."/>
            <person name="Grigoriev I.V."/>
            <person name="Crous P."/>
            <person name="Smith M.E."/>
        </authorList>
    </citation>
    <scope>NUCLEOTIDE SEQUENCE</scope>
    <source>
        <strain evidence="2">BCRC 34381</strain>
    </source>
</reference>
<feature type="compositionally biased region" description="Polar residues" evidence="1">
    <location>
        <begin position="298"/>
        <end position="310"/>
    </location>
</feature>
<feature type="compositionally biased region" description="Low complexity" evidence="1">
    <location>
        <begin position="437"/>
        <end position="448"/>
    </location>
</feature>
<evidence type="ECO:0000313" key="3">
    <source>
        <dbReference type="Proteomes" id="UP001143981"/>
    </source>
</evidence>